<organism evidence="1 2">
    <name type="scientific">Bauhinia variegata</name>
    <name type="common">Purple orchid tree</name>
    <name type="synonym">Phanera variegata</name>
    <dbReference type="NCBI Taxonomy" id="167791"/>
    <lineage>
        <taxon>Eukaryota</taxon>
        <taxon>Viridiplantae</taxon>
        <taxon>Streptophyta</taxon>
        <taxon>Embryophyta</taxon>
        <taxon>Tracheophyta</taxon>
        <taxon>Spermatophyta</taxon>
        <taxon>Magnoliopsida</taxon>
        <taxon>eudicotyledons</taxon>
        <taxon>Gunneridae</taxon>
        <taxon>Pentapetalae</taxon>
        <taxon>rosids</taxon>
        <taxon>fabids</taxon>
        <taxon>Fabales</taxon>
        <taxon>Fabaceae</taxon>
        <taxon>Cercidoideae</taxon>
        <taxon>Cercideae</taxon>
        <taxon>Bauhiniinae</taxon>
        <taxon>Bauhinia</taxon>
    </lineage>
</organism>
<sequence>MAKTCQLVMLSLLSFSAFISVMAEHQPFMSNASLKGKKQTHLRFFWHDTLSGSNPTSITVAKPSNANTSAVFDFGFVNVFDNPITEGPELESKLLGRSQGFYTDASQNTEPFQVLFSSLNFAFTEGKYNGSTVTVLGRNPILSTVREMPLIGGSGVFRFAEGYALLHTHRFNPQTRDAIVEYNIYVWHY</sequence>
<accession>A0ACB9PXL9</accession>
<evidence type="ECO:0000313" key="2">
    <source>
        <dbReference type="Proteomes" id="UP000828941"/>
    </source>
</evidence>
<reference evidence="1 2" key="1">
    <citation type="journal article" date="2022" name="DNA Res.">
        <title>Chromosomal-level genome assembly of the orchid tree Bauhinia variegata (Leguminosae; Cercidoideae) supports the allotetraploid origin hypothesis of Bauhinia.</title>
        <authorList>
            <person name="Zhong Y."/>
            <person name="Chen Y."/>
            <person name="Zheng D."/>
            <person name="Pang J."/>
            <person name="Liu Y."/>
            <person name="Luo S."/>
            <person name="Meng S."/>
            <person name="Qian L."/>
            <person name="Wei D."/>
            <person name="Dai S."/>
            <person name="Zhou R."/>
        </authorList>
    </citation>
    <scope>NUCLEOTIDE SEQUENCE [LARGE SCALE GENOMIC DNA]</scope>
    <source>
        <strain evidence="1">BV-YZ2020</strain>
    </source>
</reference>
<gene>
    <name evidence="1" type="ORF">L6164_002418</name>
</gene>
<evidence type="ECO:0000313" key="1">
    <source>
        <dbReference type="EMBL" id="KAI4353470.1"/>
    </source>
</evidence>
<proteinExistence type="predicted"/>
<dbReference type="EMBL" id="CM039427">
    <property type="protein sequence ID" value="KAI4353470.1"/>
    <property type="molecule type" value="Genomic_DNA"/>
</dbReference>
<dbReference type="Proteomes" id="UP000828941">
    <property type="component" value="Chromosome 2"/>
</dbReference>
<keyword evidence="2" id="KW-1185">Reference proteome</keyword>
<comment type="caution">
    <text evidence="1">The sequence shown here is derived from an EMBL/GenBank/DDBJ whole genome shotgun (WGS) entry which is preliminary data.</text>
</comment>
<protein>
    <submittedName>
        <fullName evidence="1">Uncharacterized protein</fullName>
    </submittedName>
</protein>
<name>A0ACB9PXL9_BAUVA</name>